<dbReference type="AlphaFoldDB" id="A0A5M6IAD5"/>
<dbReference type="PROSITE" id="PS51186">
    <property type="entry name" value="GNAT"/>
    <property type="match status" value="1"/>
</dbReference>
<proteinExistence type="predicted"/>
<organism evidence="2 3">
    <name type="scientific">Roseospira marina</name>
    <dbReference type="NCBI Taxonomy" id="140057"/>
    <lineage>
        <taxon>Bacteria</taxon>
        <taxon>Pseudomonadati</taxon>
        <taxon>Pseudomonadota</taxon>
        <taxon>Alphaproteobacteria</taxon>
        <taxon>Rhodospirillales</taxon>
        <taxon>Rhodospirillaceae</taxon>
        <taxon>Roseospira</taxon>
    </lineage>
</organism>
<dbReference type="PANTHER" id="PTHR43792">
    <property type="entry name" value="GNAT FAMILY, PUTATIVE (AFU_ORTHOLOGUE AFUA_3G00765)-RELATED-RELATED"/>
    <property type="match status" value="1"/>
</dbReference>
<dbReference type="GO" id="GO:0016747">
    <property type="term" value="F:acyltransferase activity, transferring groups other than amino-acyl groups"/>
    <property type="evidence" value="ECO:0007669"/>
    <property type="project" value="InterPro"/>
</dbReference>
<dbReference type="SUPFAM" id="SSF55729">
    <property type="entry name" value="Acyl-CoA N-acyltransferases (Nat)"/>
    <property type="match status" value="1"/>
</dbReference>
<keyword evidence="3" id="KW-1185">Reference proteome</keyword>
<feature type="domain" description="N-acetyltransferase" evidence="1">
    <location>
        <begin position="1"/>
        <end position="168"/>
    </location>
</feature>
<accession>A0A5M6IAD5</accession>
<dbReference type="InterPro" id="IPR051531">
    <property type="entry name" value="N-acetyltransferase"/>
</dbReference>
<dbReference type="RefSeq" id="WP_150063224.1">
    <property type="nucleotide sequence ID" value="NZ_JACHII010000011.1"/>
</dbReference>
<evidence type="ECO:0000313" key="2">
    <source>
        <dbReference type="EMBL" id="KAA5604685.1"/>
    </source>
</evidence>
<keyword evidence="2" id="KW-0808">Transferase</keyword>
<dbReference type="Gene3D" id="3.40.630.30">
    <property type="match status" value="1"/>
</dbReference>
<dbReference type="PANTHER" id="PTHR43792:SF13">
    <property type="entry name" value="ACETYLTRANSFERASE"/>
    <property type="match status" value="1"/>
</dbReference>
<dbReference type="InterPro" id="IPR000182">
    <property type="entry name" value="GNAT_dom"/>
</dbReference>
<dbReference type="OrthoDB" id="7852312at2"/>
<name>A0A5M6IAD5_9PROT</name>
<dbReference type="Proteomes" id="UP000324065">
    <property type="component" value="Unassembled WGS sequence"/>
</dbReference>
<gene>
    <name evidence="2" type="ORF">F1188_14830</name>
</gene>
<evidence type="ECO:0000313" key="3">
    <source>
        <dbReference type="Proteomes" id="UP000324065"/>
    </source>
</evidence>
<sequence>MNLIALTPQMTQALAHGNETVLPAGVETGPVRELLHAAAAAQGKMYAVTGATDPWLGHLAVADQDGADQDGAAQVVGVCGFKAPCRDGAVEITYFTFPPFEGQGHAAAMAGALLDIARAHPDVDTVTAHTLPRAGASTRVLERLGFQRGDAVEDPADGRVWRWSRPARP</sequence>
<comment type="caution">
    <text evidence="2">The sequence shown here is derived from an EMBL/GenBank/DDBJ whole genome shotgun (WGS) entry which is preliminary data.</text>
</comment>
<protein>
    <submittedName>
        <fullName evidence="2">GNAT family N-acetyltransferase</fullName>
    </submittedName>
</protein>
<dbReference type="InterPro" id="IPR016181">
    <property type="entry name" value="Acyl_CoA_acyltransferase"/>
</dbReference>
<dbReference type="Pfam" id="PF13302">
    <property type="entry name" value="Acetyltransf_3"/>
    <property type="match status" value="1"/>
</dbReference>
<reference evidence="2 3" key="1">
    <citation type="submission" date="2019-09" db="EMBL/GenBank/DDBJ databases">
        <title>Genome sequence of Roseospira marina, one of the more divergent members of the non-sulfur purple photosynthetic bacterial family, the Rhodospirillaceae.</title>
        <authorList>
            <person name="Meyer T."/>
            <person name="Kyndt J."/>
        </authorList>
    </citation>
    <scope>NUCLEOTIDE SEQUENCE [LARGE SCALE GENOMIC DNA]</scope>
    <source>
        <strain evidence="2 3">DSM 15113</strain>
    </source>
</reference>
<evidence type="ECO:0000259" key="1">
    <source>
        <dbReference type="PROSITE" id="PS51186"/>
    </source>
</evidence>
<dbReference type="EMBL" id="VWPJ01000015">
    <property type="protein sequence ID" value="KAA5604685.1"/>
    <property type="molecule type" value="Genomic_DNA"/>
</dbReference>